<keyword evidence="4" id="KW-1185">Reference proteome</keyword>
<evidence type="ECO:0000256" key="1">
    <source>
        <dbReference type="ARBA" id="ARBA00023125"/>
    </source>
</evidence>
<proteinExistence type="predicted"/>
<dbReference type="Pfam" id="PF00486">
    <property type="entry name" value="Trans_reg_C"/>
    <property type="match status" value="1"/>
</dbReference>
<accession>A0A2G9WQK9</accession>
<dbReference type="InterPro" id="IPR001867">
    <property type="entry name" value="OmpR/PhoB-type_DNA-bd"/>
</dbReference>
<dbReference type="Gene3D" id="1.10.10.10">
    <property type="entry name" value="Winged helix-like DNA-binding domain superfamily/Winged helix DNA-binding domain"/>
    <property type="match status" value="1"/>
</dbReference>
<sequence length="117" mass="13093">MPAADWPAGSRLRQPTTAPIRLDERPDFLMRLKEAFGLTPAEGRLIQCLMQARACTKPHLHAVVAPEAEPKIVDVFVCKIRGKLGKFQVRIETIWGQGYAMTEENKRRLMARIGGAP</sequence>
<dbReference type="AlphaFoldDB" id="A0A2G9WQK9"/>
<reference evidence="3 4" key="1">
    <citation type="submission" date="2017-08" db="EMBL/GenBank/DDBJ databases">
        <title>Pleomorphomonas carboxidotrophicus sp. nov., a new mesophilic hydrogenogenic carboxidotroph.</title>
        <authorList>
            <person name="Esquivel-Elizondo S."/>
            <person name="Krajmalnik-Brown R."/>
            <person name="Maldonado J."/>
        </authorList>
    </citation>
    <scope>NUCLEOTIDE SEQUENCE [LARGE SCALE GENOMIC DNA]</scope>
    <source>
        <strain evidence="3 4">SVCO-16</strain>
    </source>
</reference>
<dbReference type="GO" id="GO:0000160">
    <property type="term" value="P:phosphorelay signal transduction system"/>
    <property type="evidence" value="ECO:0007669"/>
    <property type="project" value="InterPro"/>
</dbReference>
<feature type="domain" description="OmpR/PhoB-type" evidence="2">
    <location>
        <begin position="33"/>
        <end position="101"/>
    </location>
</feature>
<dbReference type="SUPFAM" id="SSF46894">
    <property type="entry name" value="C-terminal effector domain of the bipartite response regulators"/>
    <property type="match status" value="1"/>
</dbReference>
<comment type="caution">
    <text evidence="3">The sequence shown here is derived from an EMBL/GenBank/DDBJ whole genome shotgun (WGS) entry which is preliminary data.</text>
</comment>
<dbReference type="OrthoDB" id="8237486at2"/>
<gene>
    <name evidence="3" type="ORF">CJ014_22865</name>
</gene>
<dbReference type="InterPro" id="IPR016032">
    <property type="entry name" value="Sig_transdc_resp-reg_C-effctor"/>
</dbReference>
<dbReference type="CDD" id="cd00383">
    <property type="entry name" value="trans_reg_C"/>
    <property type="match status" value="1"/>
</dbReference>
<dbReference type="GO" id="GO:0006355">
    <property type="term" value="P:regulation of DNA-templated transcription"/>
    <property type="evidence" value="ECO:0007669"/>
    <property type="project" value="InterPro"/>
</dbReference>
<organism evidence="3 4">
    <name type="scientific">Pleomorphomonas carboxyditropha</name>
    <dbReference type="NCBI Taxonomy" id="2023338"/>
    <lineage>
        <taxon>Bacteria</taxon>
        <taxon>Pseudomonadati</taxon>
        <taxon>Pseudomonadota</taxon>
        <taxon>Alphaproteobacteria</taxon>
        <taxon>Hyphomicrobiales</taxon>
        <taxon>Pleomorphomonadaceae</taxon>
        <taxon>Pleomorphomonas</taxon>
    </lineage>
</organism>
<keyword evidence="1" id="KW-0238">DNA-binding</keyword>
<name>A0A2G9WQK9_9HYPH</name>
<dbReference type="SMART" id="SM00862">
    <property type="entry name" value="Trans_reg_C"/>
    <property type="match status" value="1"/>
</dbReference>
<dbReference type="EMBL" id="NQVN01000023">
    <property type="protein sequence ID" value="PIO96997.1"/>
    <property type="molecule type" value="Genomic_DNA"/>
</dbReference>
<evidence type="ECO:0000313" key="3">
    <source>
        <dbReference type="EMBL" id="PIO96997.1"/>
    </source>
</evidence>
<dbReference type="GO" id="GO:0003677">
    <property type="term" value="F:DNA binding"/>
    <property type="evidence" value="ECO:0007669"/>
    <property type="project" value="UniProtKB-KW"/>
</dbReference>
<evidence type="ECO:0000259" key="2">
    <source>
        <dbReference type="SMART" id="SM00862"/>
    </source>
</evidence>
<dbReference type="Proteomes" id="UP000231070">
    <property type="component" value="Unassembled WGS sequence"/>
</dbReference>
<protein>
    <recommendedName>
        <fullName evidence="2">OmpR/PhoB-type domain-containing protein</fullName>
    </recommendedName>
</protein>
<evidence type="ECO:0000313" key="4">
    <source>
        <dbReference type="Proteomes" id="UP000231070"/>
    </source>
</evidence>
<dbReference type="InterPro" id="IPR036388">
    <property type="entry name" value="WH-like_DNA-bd_sf"/>
</dbReference>